<comment type="caution">
    <text evidence="3">The sequence shown here is derived from an EMBL/GenBank/DDBJ whole genome shotgun (WGS) entry which is preliminary data.</text>
</comment>
<dbReference type="Gene3D" id="6.10.250.2120">
    <property type="match status" value="1"/>
</dbReference>
<evidence type="ECO:0000313" key="3">
    <source>
        <dbReference type="EMBL" id="EJF75506.1"/>
    </source>
</evidence>
<feature type="non-terminal residue" evidence="3">
    <location>
        <position position="402"/>
    </location>
</feature>
<dbReference type="InterPro" id="IPR008640">
    <property type="entry name" value="Adhesin_Head_dom"/>
</dbReference>
<proteinExistence type="predicted"/>
<reference evidence="3 4" key="1">
    <citation type="submission" date="2012-03" db="EMBL/GenBank/DDBJ databases">
        <title>The Genome Sequence of Bartonella birtlesii LL-WM9.</title>
        <authorList>
            <consortium name="The Broad Institute Genome Sequencing Platform"/>
            <consortium name="The Broad Institute Genome Sequencing Center for Infectious Disease"/>
            <person name="Feldgarden M."/>
            <person name="Kirby J."/>
            <person name="Kosoy M."/>
            <person name="Birtles R."/>
            <person name="Probert W.S."/>
            <person name="Chiaraviglio L."/>
            <person name="Young S.K."/>
            <person name="Zeng Q."/>
            <person name="Gargeya S."/>
            <person name="Fitzgerald M."/>
            <person name="Haas B."/>
            <person name="Abouelleil A."/>
            <person name="Alvarado L."/>
            <person name="Arachchi H.M."/>
            <person name="Berlin A."/>
            <person name="Chapman S.B."/>
            <person name="Gearin G."/>
            <person name="Goldberg J."/>
            <person name="Griggs A."/>
            <person name="Gujja S."/>
            <person name="Hansen M."/>
            <person name="Heiman D."/>
            <person name="Howarth C."/>
            <person name="Larimer J."/>
            <person name="Lui A."/>
            <person name="MacDonald P.J.P."/>
            <person name="McCowen C."/>
            <person name="Montmayeur A."/>
            <person name="Murphy C."/>
            <person name="Neiman D."/>
            <person name="Pearson M."/>
            <person name="Priest M."/>
            <person name="Roberts A."/>
            <person name="Saif S."/>
            <person name="Shea T."/>
            <person name="Sisk P."/>
            <person name="Stolte C."/>
            <person name="Sykes S."/>
            <person name="Wortman J."/>
            <person name="Nusbaum C."/>
            <person name="Birren B."/>
        </authorList>
    </citation>
    <scope>NUCLEOTIDE SEQUENCE [LARGE SCALE GENOMIC DNA]</scope>
    <source>
        <strain evidence="3 4">LL-WM9</strain>
    </source>
</reference>
<dbReference type="Pfam" id="PF05662">
    <property type="entry name" value="YadA_stalk"/>
    <property type="match status" value="3"/>
</dbReference>
<feature type="domain" description="Trimeric autotransporter adhesin YadA-like stalk" evidence="2">
    <location>
        <begin position="86"/>
        <end position="119"/>
    </location>
</feature>
<dbReference type="AlphaFoldDB" id="J0PSN2"/>
<dbReference type="Gene3D" id="2.20.70.140">
    <property type="match status" value="1"/>
</dbReference>
<dbReference type="GO" id="GO:0019867">
    <property type="term" value="C:outer membrane"/>
    <property type="evidence" value="ECO:0007669"/>
    <property type="project" value="InterPro"/>
</dbReference>
<evidence type="ECO:0000259" key="1">
    <source>
        <dbReference type="Pfam" id="PF05658"/>
    </source>
</evidence>
<keyword evidence="4" id="KW-1185">Reference proteome</keyword>
<feature type="domain" description="Trimeric autotransporter adhesin YadA-like head" evidence="1">
    <location>
        <begin position="127"/>
        <end position="155"/>
    </location>
</feature>
<dbReference type="EMBL" id="AIMC01000031">
    <property type="protein sequence ID" value="EJF75506.1"/>
    <property type="molecule type" value="Genomic_DNA"/>
</dbReference>
<sequence>KITTSGIDAGGKKITGVQAGTGDTDAVNFGQLNKAKQEVQEQVEKQVAANSFVKQDSGTRHITIGKETDGDKIDITNNKNGKRTLTGIKDAVLSVDSTEAVNGSQIYKLTRGLAINTTDKQFTDAVADAERAMAIGSGASVAKDAKNSIAIGNGAKIDEGMHSAIAIGHTATAATSALAIGDSASAKGKNAFALGYQAKADTVGMISIGSHAGTDTGGTVDTSYSVIIGLQANASVRDSIALGGSSIADVEAGIAGYDPRTRKNSDKQDPAWHSAWGALSIGNSKQGKTRQIINVAAGTKDTDAVNVAQLKALQDSTNPNWELSVDGKNKTNVNSTNPMDLAAESANLTLTKGEKDNKVKFDLAKDIVIDKVQTGNNILDATGLVIGNGPKITTSGIDAGGK</sequence>
<organism evidence="3 4">
    <name type="scientific">Bartonella birtlesii LL-WM9</name>
    <dbReference type="NCBI Taxonomy" id="1094552"/>
    <lineage>
        <taxon>Bacteria</taxon>
        <taxon>Pseudomonadati</taxon>
        <taxon>Pseudomonadota</taxon>
        <taxon>Alphaproteobacteria</taxon>
        <taxon>Hyphomicrobiales</taxon>
        <taxon>Bartonellaceae</taxon>
        <taxon>Bartonella</taxon>
    </lineage>
</organism>
<evidence type="ECO:0000259" key="2">
    <source>
        <dbReference type="Pfam" id="PF05662"/>
    </source>
</evidence>
<dbReference type="SUPFAM" id="SSF101967">
    <property type="entry name" value="Adhesin YadA, collagen-binding domain"/>
    <property type="match status" value="2"/>
</dbReference>
<feature type="domain" description="Trimeric autotransporter adhesin YadA-like stalk" evidence="2">
    <location>
        <begin position="291"/>
        <end position="332"/>
    </location>
</feature>
<gene>
    <name evidence="3" type="ORF">ME7_01200</name>
</gene>
<accession>J0PSN2</accession>
<dbReference type="InterPro" id="IPR008635">
    <property type="entry name" value="Coiled_stalk_dom"/>
</dbReference>
<feature type="domain" description="Trimeric autotransporter adhesin YadA-like stalk" evidence="2">
    <location>
        <begin position="13"/>
        <end position="42"/>
    </location>
</feature>
<dbReference type="Gene3D" id="2.150.10.10">
    <property type="entry name" value="Serralysin-like metalloprotease, C-terminal"/>
    <property type="match status" value="2"/>
</dbReference>
<dbReference type="HOGENOM" id="CLU_686074_0_0_5"/>
<dbReference type="Gene3D" id="6.20.50.100">
    <property type="match status" value="1"/>
</dbReference>
<evidence type="ECO:0008006" key="5">
    <source>
        <dbReference type="Google" id="ProtNLM"/>
    </source>
</evidence>
<dbReference type="Proteomes" id="UP000008748">
    <property type="component" value="Unassembled WGS sequence"/>
</dbReference>
<feature type="non-terminal residue" evidence="3">
    <location>
        <position position="1"/>
    </location>
</feature>
<name>J0PSN2_9HYPH</name>
<protein>
    <recommendedName>
        <fullName evidence="5">Trimeric autotransporter adhesin YadA-like head domain-containing protein</fullName>
    </recommendedName>
</protein>
<feature type="domain" description="Trimeric autotransporter adhesin YadA-like head" evidence="1">
    <location>
        <begin position="175"/>
        <end position="198"/>
    </location>
</feature>
<dbReference type="InterPro" id="IPR011049">
    <property type="entry name" value="Serralysin-like_metalloprot_C"/>
</dbReference>
<dbReference type="Pfam" id="PF05658">
    <property type="entry name" value="YadA_head"/>
    <property type="match status" value="2"/>
</dbReference>
<evidence type="ECO:0000313" key="4">
    <source>
        <dbReference type="Proteomes" id="UP000008748"/>
    </source>
</evidence>